<feature type="domain" description="FAS1" evidence="2">
    <location>
        <begin position="174"/>
        <end position="298"/>
    </location>
</feature>
<dbReference type="OrthoDB" id="286301at2759"/>
<dbReference type="Gene3D" id="2.30.180.10">
    <property type="entry name" value="FAS1 domain"/>
    <property type="match status" value="2"/>
</dbReference>
<dbReference type="PROSITE" id="PS50213">
    <property type="entry name" value="FAS1"/>
    <property type="match status" value="2"/>
</dbReference>
<dbReference type="Proteomes" id="UP000266861">
    <property type="component" value="Unassembled WGS sequence"/>
</dbReference>
<proteinExistence type="predicted"/>
<dbReference type="PANTHER" id="PTHR10900:SF77">
    <property type="entry name" value="FI19380P1"/>
    <property type="match status" value="1"/>
</dbReference>
<dbReference type="InterPro" id="IPR050904">
    <property type="entry name" value="Adhesion/Biosynth-related"/>
</dbReference>
<dbReference type="GO" id="GO:0005615">
    <property type="term" value="C:extracellular space"/>
    <property type="evidence" value="ECO:0007669"/>
    <property type="project" value="TreeGrafter"/>
</dbReference>
<dbReference type="Pfam" id="PF02469">
    <property type="entry name" value="Fasciclin"/>
    <property type="match status" value="2"/>
</dbReference>
<keyword evidence="1" id="KW-0732">Signal</keyword>
<dbReference type="InterPro" id="IPR036378">
    <property type="entry name" value="FAS1_dom_sf"/>
</dbReference>
<evidence type="ECO:0000256" key="1">
    <source>
        <dbReference type="SAM" id="SignalP"/>
    </source>
</evidence>
<evidence type="ECO:0000313" key="3">
    <source>
        <dbReference type="EMBL" id="RHZ54788.1"/>
    </source>
</evidence>
<evidence type="ECO:0000259" key="2">
    <source>
        <dbReference type="PROSITE" id="PS50213"/>
    </source>
</evidence>
<feature type="signal peptide" evidence="1">
    <location>
        <begin position="1"/>
        <end position="19"/>
    </location>
</feature>
<dbReference type="STRING" id="1348612.A0A397GYS2"/>
<reference evidence="3 4" key="1">
    <citation type="submission" date="2018-08" db="EMBL/GenBank/DDBJ databases">
        <title>Genome and evolution of the arbuscular mycorrhizal fungus Diversispora epigaea (formerly Glomus versiforme) and its bacterial endosymbionts.</title>
        <authorList>
            <person name="Sun X."/>
            <person name="Fei Z."/>
            <person name="Harrison M."/>
        </authorList>
    </citation>
    <scope>NUCLEOTIDE SEQUENCE [LARGE SCALE GENOMIC DNA]</scope>
    <source>
        <strain evidence="3 4">IT104</strain>
    </source>
</reference>
<dbReference type="SUPFAM" id="SSF82153">
    <property type="entry name" value="FAS1 domain"/>
    <property type="match status" value="2"/>
</dbReference>
<dbReference type="EMBL" id="PQFF01000374">
    <property type="protein sequence ID" value="RHZ54788.1"/>
    <property type="molecule type" value="Genomic_DNA"/>
</dbReference>
<keyword evidence="4" id="KW-1185">Reference proteome</keyword>
<dbReference type="PANTHER" id="PTHR10900">
    <property type="entry name" value="PERIOSTIN-RELATED"/>
    <property type="match status" value="1"/>
</dbReference>
<organism evidence="3 4">
    <name type="scientific">Diversispora epigaea</name>
    <dbReference type="NCBI Taxonomy" id="1348612"/>
    <lineage>
        <taxon>Eukaryota</taxon>
        <taxon>Fungi</taxon>
        <taxon>Fungi incertae sedis</taxon>
        <taxon>Mucoromycota</taxon>
        <taxon>Glomeromycotina</taxon>
        <taxon>Glomeromycetes</taxon>
        <taxon>Diversisporales</taxon>
        <taxon>Diversisporaceae</taxon>
        <taxon>Diversispora</taxon>
    </lineage>
</organism>
<name>A0A397GYS2_9GLOM</name>
<dbReference type="InterPro" id="IPR000782">
    <property type="entry name" value="FAS1_domain"/>
</dbReference>
<accession>A0A397GYS2</accession>
<gene>
    <name evidence="3" type="ORF">Glove_423g60</name>
</gene>
<comment type="caution">
    <text evidence="3">The sequence shown here is derived from an EMBL/GenBank/DDBJ whole genome shotgun (WGS) entry which is preliminary data.</text>
</comment>
<dbReference type="AlphaFoldDB" id="A0A397GYS2"/>
<feature type="domain" description="FAS1" evidence="2">
    <location>
        <begin position="22"/>
        <end position="171"/>
    </location>
</feature>
<sequence length="336" mass="36621">MALKNFLIILLFFVTVLNADSPKNLIDTIKGQPALSTLSFLLSQAPTEYVSIFTDNNKNFTFFAPNNDAILEVESEIISHPDTLLQTVSYHIVPGSFSFTSLNQLNYLATYLNSTDSVQLGGKPQVLVVSKDANDVLNINYGMKSVNAPAKVIGSNIQTSNGYLYIIDTVLRVPKSFDDSLTDSGKYPNFLKSESNVDSTINNVTGSGVTVFLPDDGSFAATIKDFDDSQITDTLKNLIIPSPIYLGNFTDGQKIQTVNGNNVTISIKDGVYYVDNTKITVSDILISNGVVHVTEYVVSAGNVEGEHKNNNNDGDSLMANLMFSLIFVSFTILFTL</sequence>
<protein>
    <recommendedName>
        <fullName evidence="2">FAS1 domain-containing protein</fullName>
    </recommendedName>
</protein>
<evidence type="ECO:0000313" key="4">
    <source>
        <dbReference type="Proteomes" id="UP000266861"/>
    </source>
</evidence>
<dbReference type="SMART" id="SM00554">
    <property type="entry name" value="FAS1"/>
    <property type="match status" value="2"/>
</dbReference>
<feature type="chain" id="PRO_5017289086" description="FAS1 domain-containing protein" evidence="1">
    <location>
        <begin position="20"/>
        <end position="336"/>
    </location>
</feature>